<dbReference type="EMBL" id="JANIEX010001175">
    <property type="protein sequence ID" value="KAJ3560426.1"/>
    <property type="molecule type" value="Genomic_DNA"/>
</dbReference>
<feature type="compositionally biased region" description="Gly residues" evidence="1">
    <location>
        <begin position="267"/>
        <end position="277"/>
    </location>
</feature>
<organism evidence="2 3">
    <name type="scientific">Leucocoprinus birnbaumii</name>
    <dbReference type="NCBI Taxonomy" id="56174"/>
    <lineage>
        <taxon>Eukaryota</taxon>
        <taxon>Fungi</taxon>
        <taxon>Dikarya</taxon>
        <taxon>Basidiomycota</taxon>
        <taxon>Agaricomycotina</taxon>
        <taxon>Agaricomycetes</taxon>
        <taxon>Agaricomycetidae</taxon>
        <taxon>Agaricales</taxon>
        <taxon>Agaricineae</taxon>
        <taxon>Agaricaceae</taxon>
        <taxon>Leucocoprinus</taxon>
    </lineage>
</organism>
<evidence type="ECO:0000256" key="1">
    <source>
        <dbReference type="SAM" id="MobiDB-lite"/>
    </source>
</evidence>
<gene>
    <name evidence="2" type="ORF">NP233_g10849</name>
</gene>
<evidence type="ECO:0008006" key="4">
    <source>
        <dbReference type="Google" id="ProtNLM"/>
    </source>
</evidence>
<comment type="caution">
    <text evidence="2">The sequence shown here is derived from an EMBL/GenBank/DDBJ whole genome shotgun (WGS) entry which is preliminary data.</text>
</comment>
<dbReference type="AlphaFoldDB" id="A0AAD5VHH3"/>
<name>A0AAD5VHH3_9AGAR</name>
<proteinExistence type="predicted"/>
<evidence type="ECO:0000313" key="2">
    <source>
        <dbReference type="EMBL" id="KAJ3560426.1"/>
    </source>
</evidence>
<feature type="compositionally biased region" description="Basic and acidic residues" evidence="1">
    <location>
        <begin position="247"/>
        <end position="258"/>
    </location>
</feature>
<accession>A0AAD5VHH3</accession>
<protein>
    <recommendedName>
        <fullName evidence="4">Zn(2)-C6 fungal-type domain-containing protein</fullName>
    </recommendedName>
</protein>
<keyword evidence="3" id="KW-1185">Reference proteome</keyword>
<dbReference type="Proteomes" id="UP001213000">
    <property type="component" value="Unassembled WGS sequence"/>
</dbReference>
<sequence length="277" mass="30383">MVKGSRAGPPSKRRKLVYVDVPDFLVYAEDPNLIDSAFPPLKAANPQKRKLDEEQEVIELEEDEDDTESTQQVKRRKIGGVGNECQTCIAGGWTCESNEESKNGIACARCHKSKIACVRAENHPAETTRLLREMVGQNKDLKTTLAMELMYISNEVGDLREELRNTNALLQNILIESMVSSRGLALMGYGKKIGGKERGELSAVADKNIDMAYEERQRGLRAEELEDPSQLADETLRILQGAITVDRAKDTAGSKAEEGTGGDEGDVPGGGNDVEMD</sequence>
<evidence type="ECO:0000313" key="3">
    <source>
        <dbReference type="Proteomes" id="UP001213000"/>
    </source>
</evidence>
<reference evidence="2" key="1">
    <citation type="submission" date="2022-07" db="EMBL/GenBank/DDBJ databases">
        <title>Genome Sequence of Leucocoprinus birnbaumii.</title>
        <authorList>
            <person name="Buettner E."/>
        </authorList>
    </citation>
    <scope>NUCLEOTIDE SEQUENCE</scope>
    <source>
        <strain evidence="2">VT141</strain>
    </source>
</reference>
<feature type="region of interest" description="Disordered" evidence="1">
    <location>
        <begin position="247"/>
        <end position="277"/>
    </location>
</feature>